<feature type="region of interest" description="Disordered" evidence="2">
    <location>
        <begin position="386"/>
        <end position="407"/>
    </location>
</feature>
<feature type="domain" description="C2" evidence="4">
    <location>
        <begin position="411"/>
        <end position="546"/>
    </location>
</feature>
<dbReference type="Pfam" id="PF00168">
    <property type="entry name" value="C2"/>
    <property type="match status" value="2"/>
</dbReference>
<dbReference type="GO" id="GO:0030276">
    <property type="term" value="F:clathrin binding"/>
    <property type="evidence" value="ECO:0007669"/>
    <property type="project" value="TreeGrafter"/>
</dbReference>
<evidence type="ECO:0000259" key="4">
    <source>
        <dbReference type="PROSITE" id="PS50004"/>
    </source>
</evidence>
<gene>
    <name evidence="5" type="ORF">AAFF_G00268380</name>
</gene>
<protein>
    <recommendedName>
        <fullName evidence="4">C2 domain-containing protein</fullName>
    </recommendedName>
</protein>
<dbReference type="GO" id="GO:0005886">
    <property type="term" value="C:plasma membrane"/>
    <property type="evidence" value="ECO:0007669"/>
    <property type="project" value="TreeGrafter"/>
</dbReference>
<dbReference type="GO" id="GO:0005509">
    <property type="term" value="F:calcium ion binding"/>
    <property type="evidence" value="ECO:0007669"/>
    <property type="project" value="TreeGrafter"/>
</dbReference>
<dbReference type="GO" id="GO:0048791">
    <property type="term" value="P:calcium ion-regulated exocytosis of neurotransmitter"/>
    <property type="evidence" value="ECO:0007669"/>
    <property type="project" value="TreeGrafter"/>
</dbReference>
<feature type="compositionally biased region" description="Polar residues" evidence="2">
    <location>
        <begin position="128"/>
        <end position="140"/>
    </location>
</feature>
<evidence type="ECO:0000256" key="3">
    <source>
        <dbReference type="SAM" id="Phobius"/>
    </source>
</evidence>
<dbReference type="GO" id="GO:0000149">
    <property type="term" value="F:SNARE binding"/>
    <property type="evidence" value="ECO:0007669"/>
    <property type="project" value="TreeGrafter"/>
</dbReference>
<feature type="domain" description="C2" evidence="4">
    <location>
        <begin position="258"/>
        <end position="379"/>
    </location>
</feature>
<dbReference type="Proteomes" id="UP001221898">
    <property type="component" value="Unassembled WGS sequence"/>
</dbReference>
<dbReference type="InterPro" id="IPR035892">
    <property type="entry name" value="C2_domain_sf"/>
</dbReference>
<dbReference type="GO" id="GO:0030424">
    <property type="term" value="C:axon"/>
    <property type="evidence" value="ECO:0007669"/>
    <property type="project" value="TreeGrafter"/>
</dbReference>
<keyword evidence="3" id="KW-0472">Membrane</keyword>
<dbReference type="Gene3D" id="2.60.40.150">
    <property type="entry name" value="C2 domain"/>
    <property type="match status" value="2"/>
</dbReference>
<keyword evidence="3" id="KW-1133">Transmembrane helix</keyword>
<dbReference type="GO" id="GO:0070382">
    <property type="term" value="C:exocytic vesicle"/>
    <property type="evidence" value="ECO:0007669"/>
    <property type="project" value="TreeGrafter"/>
</dbReference>
<feature type="transmembrane region" description="Helical" evidence="3">
    <location>
        <begin position="12"/>
        <end position="39"/>
    </location>
</feature>
<dbReference type="InterPro" id="IPR000008">
    <property type="entry name" value="C2_dom"/>
</dbReference>
<comment type="similarity">
    <text evidence="1">Belongs to the synaptotagmin family.</text>
</comment>
<dbReference type="PROSITE" id="PS50004">
    <property type="entry name" value="C2"/>
    <property type="match status" value="2"/>
</dbReference>
<name>A0AAD7SS28_9TELE</name>
<evidence type="ECO:0000256" key="2">
    <source>
        <dbReference type="SAM" id="MobiDB-lite"/>
    </source>
</evidence>
<dbReference type="EMBL" id="JAINUG010000037">
    <property type="protein sequence ID" value="KAJ8407794.1"/>
    <property type="molecule type" value="Genomic_DNA"/>
</dbReference>
<feature type="transmembrane region" description="Helical" evidence="3">
    <location>
        <begin position="51"/>
        <end position="74"/>
    </location>
</feature>
<dbReference type="AlphaFoldDB" id="A0AAD7SS28"/>
<dbReference type="GO" id="GO:0005544">
    <property type="term" value="F:calcium-dependent phospholipid binding"/>
    <property type="evidence" value="ECO:0007669"/>
    <property type="project" value="TreeGrafter"/>
</dbReference>
<dbReference type="SMART" id="SM00239">
    <property type="entry name" value="C2"/>
    <property type="match status" value="2"/>
</dbReference>
<feature type="compositionally biased region" description="Polar residues" evidence="2">
    <location>
        <begin position="386"/>
        <end position="397"/>
    </location>
</feature>
<feature type="region of interest" description="Disordered" evidence="2">
    <location>
        <begin position="86"/>
        <end position="148"/>
    </location>
</feature>
<evidence type="ECO:0000313" key="5">
    <source>
        <dbReference type="EMBL" id="KAJ8407794.1"/>
    </source>
</evidence>
<sequence length="554" mass="61178">MPYQGEEYPGQPLWHAVLLFCCKGMIEGIIVLLFIWLLVQVLFTKNLEVHLQLLLGVGLAFFCFSLILGCVLCWRWRRSQLPQDKEAAIPLPPTPSDEASPAASSSLSSGPTPIKQQYEELGGDTLEQPDSLTCSTSSEGDSADLPFVPRPRAASELNEHPKSFFPLRHLGPSVASPSSPALRVRASLPSLARFGLLSLTRRALKRRCTVTGDSLLPSEHSRLTSPTMSTPSTDSVFQPQALSEELFYRHYGSSCSSRKPSPQLHFTLLFSPARGTLTVSVLSLSGVSQGRLGGIYVRASLPPLCHAPVQVSTRRHSLSSEFQSQSFALQVGSMQALWRCVLQMRVFAQDLSGLKEVLLGELELPCSEMDWEPDHTITCTKELNQAKSRLKKSSSSPDAPGPRVSDSPQKAVGHLFILLQYQALAHRIKVMIRKAENLAKLTQMPEAPDHYVVINLHHEGMVISTKEINGAGGYNTVWNTPFLFDLPPGDVTQLSLVLEFIVMQGRVCIKSCELGRVLIGRQAPEAGQAHWRDMCSREQVETARWHTIQPKSPY</sequence>
<feature type="compositionally biased region" description="Low complexity" evidence="2">
    <location>
        <begin position="96"/>
        <end position="113"/>
    </location>
</feature>
<evidence type="ECO:0000256" key="1">
    <source>
        <dbReference type="ARBA" id="ARBA00006996"/>
    </source>
</evidence>
<accession>A0AAD7SS28</accession>
<organism evidence="5 6">
    <name type="scientific">Aldrovandia affinis</name>
    <dbReference type="NCBI Taxonomy" id="143900"/>
    <lineage>
        <taxon>Eukaryota</taxon>
        <taxon>Metazoa</taxon>
        <taxon>Chordata</taxon>
        <taxon>Craniata</taxon>
        <taxon>Vertebrata</taxon>
        <taxon>Euteleostomi</taxon>
        <taxon>Actinopterygii</taxon>
        <taxon>Neopterygii</taxon>
        <taxon>Teleostei</taxon>
        <taxon>Notacanthiformes</taxon>
        <taxon>Halosauridae</taxon>
        <taxon>Aldrovandia</taxon>
    </lineage>
</organism>
<dbReference type="GO" id="GO:0098793">
    <property type="term" value="C:presynapse"/>
    <property type="evidence" value="ECO:0007669"/>
    <property type="project" value="GOC"/>
</dbReference>
<comment type="caution">
    <text evidence="5">The sequence shown here is derived from an EMBL/GenBank/DDBJ whole genome shotgun (WGS) entry which is preliminary data.</text>
</comment>
<evidence type="ECO:0000313" key="6">
    <source>
        <dbReference type="Proteomes" id="UP001221898"/>
    </source>
</evidence>
<proteinExistence type="inferred from homology"/>
<dbReference type="PANTHER" id="PTHR10024:SF351">
    <property type="entry name" value="SYNAPTOTAGMIN-4-LIKE"/>
    <property type="match status" value="1"/>
</dbReference>
<dbReference type="GO" id="GO:0001786">
    <property type="term" value="F:phosphatidylserine binding"/>
    <property type="evidence" value="ECO:0007669"/>
    <property type="project" value="TreeGrafter"/>
</dbReference>
<keyword evidence="6" id="KW-1185">Reference proteome</keyword>
<dbReference type="PANTHER" id="PTHR10024">
    <property type="entry name" value="SYNAPTOTAGMIN"/>
    <property type="match status" value="1"/>
</dbReference>
<keyword evidence="3" id="KW-0812">Transmembrane</keyword>
<reference evidence="5" key="1">
    <citation type="journal article" date="2023" name="Science">
        <title>Genome structures resolve the early diversification of teleost fishes.</title>
        <authorList>
            <person name="Parey E."/>
            <person name="Louis A."/>
            <person name="Montfort J."/>
            <person name="Bouchez O."/>
            <person name="Roques C."/>
            <person name="Iampietro C."/>
            <person name="Lluch J."/>
            <person name="Castinel A."/>
            <person name="Donnadieu C."/>
            <person name="Desvignes T."/>
            <person name="Floi Bucao C."/>
            <person name="Jouanno E."/>
            <person name="Wen M."/>
            <person name="Mejri S."/>
            <person name="Dirks R."/>
            <person name="Jansen H."/>
            <person name="Henkel C."/>
            <person name="Chen W.J."/>
            <person name="Zahm M."/>
            <person name="Cabau C."/>
            <person name="Klopp C."/>
            <person name="Thompson A.W."/>
            <person name="Robinson-Rechavi M."/>
            <person name="Braasch I."/>
            <person name="Lecointre G."/>
            <person name="Bobe J."/>
            <person name="Postlethwait J.H."/>
            <person name="Berthelot C."/>
            <person name="Roest Crollius H."/>
            <person name="Guiguen Y."/>
        </authorList>
    </citation>
    <scope>NUCLEOTIDE SEQUENCE</scope>
    <source>
        <strain evidence="5">NC1722</strain>
    </source>
</reference>
<dbReference type="GO" id="GO:0006906">
    <property type="term" value="P:vesicle fusion"/>
    <property type="evidence" value="ECO:0007669"/>
    <property type="project" value="TreeGrafter"/>
</dbReference>
<dbReference type="SUPFAM" id="SSF49562">
    <property type="entry name" value="C2 domain (Calcium/lipid-binding domain, CaLB)"/>
    <property type="match status" value="2"/>
</dbReference>